<feature type="region of interest" description="Disordered" evidence="1">
    <location>
        <begin position="109"/>
        <end position="139"/>
    </location>
</feature>
<gene>
    <name evidence="2" type="ORF">P0Y55_15270</name>
</gene>
<feature type="compositionally biased region" description="Basic and acidic residues" evidence="1">
    <location>
        <begin position="119"/>
        <end position="139"/>
    </location>
</feature>
<keyword evidence="2" id="KW-0969">Cilium</keyword>
<dbReference type="Proteomes" id="UP001178662">
    <property type="component" value="Chromosome"/>
</dbReference>
<dbReference type="EMBL" id="CP119317">
    <property type="protein sequence ID" value="WEK53906.1"/>
    <property type="molecule type" value="Genomic_DNA"/>
</dbReference>
<dbReference type="AlphaFoldDB" id="A0AA95EVW7"/>
<evidence type="ECO:0000313" key="3">
    <source>
        <dbReference type="Proteomes" id="UP001178662"/>
    </source>
</evidence>
<organism evidence="2 3">
    <name type="scientific">Candidatus Cohnella colombiensis</name>
    <dbReference type="NCBI Taxonomy" id="3121368"/>
    <lineage>
        <taxon>Bacteria</taxon>
        <taxon>Bacillati</taxon>
        <taxon>Bacillota</taxon>
        <taxon>Bacilli</taxon>
        <taxon>Bacillales</taxon>
        <taxon>Paenibacillaceae</taxon>
        <taxon>Cohnella</taxon>
    </lineage>
</organism>
<keyword evidence="3" id="KW-1185">Reference proteome</keyword>
<name>A0AA95EVW7_9BACL</name>
<keyword evidence="2" id="KW-0282">Flagellum</keyword>
<proteinExistence type="predicted"/>
<evidence type="ECO:0000256" key="1">
    <source>
        <dbReference type="SAM" id="MobiDB-lite"/>
    </source>
</evidence>
<protein>
    <submittedName>
        <fullName evidence="2">Flagellar protein</fullName>
    </submittedName>
</protein>
<accession>A0AA95EVW7</accession>
<reference evidence="2" key="1">
    <citation type="submission" date="2023-03" db="EMBL/GenBank/DDBJ databases">
        <title>Andean soil-derived lignocellulolytic bacterial consortium as a source of novel taxa and putative plastic-active enzymes.</title>
        <authorList>
            <person name="Diaz-Garcia L."/>
            <person name="Chuvochina M."/>
            <person name="Feuerriegel G."/>
            <person name="Bunk B."/>
            <person name="Sproer C."/>
            <person name="Streit W.R."/>
            <person name="Rodriguez L.M."/>
            <person name="Overmann J."/>
            <person name="Jimenez D.J."/>
        </authorList>
    </citation>
    <scope>NUCLEOTIDE SEQUENCE</scope>
    <source>
        <strain evidence="2">MAG 2441</strain>
    </source>
</reference>
<sequence>MDLVYCPRCGKLFARHFREVCNNCFQELEKDYERCVEYLRQHRGLNIQQLSDETEISIKQITRWIKEGRISLMNAPNMSYPCEMCGTLIREGHMCEGCKTKLQRDYKNAQSGKGPLHVNPDESRLGTYQKNDRPPDRKL</sequence>
<keyword evidence="2" id="KW-0966">Cell projection</keyword>
<evidence type="ECO:0000313" key="2">
    <source>
        <dbReference type="EMBL" id="WEK53906.1"/>
    </source>
</evidence>